<dbReference type="Proteomes" id="UP000271337">
    <property type="component" value="Unassembled WGS sequence"/>
</dbReference>
<protein>
    <submittedName>
        <fullName evidence="3">Uncharacterized protein</fullName>
    </submittedName>
</protein>
<feature type="transmembrane region" description="Helical" evidence="1">
    <location>
        <begin position="111"/>
        <end position="133"/>
    </location>
</feature>
<dbReference type="EMBL" id="QWIL01003975">
    <property type="protein sequence ID" value="RMX82151.1"/>
    <property type="molecule type" value="Genomic_DNA"/>
</dbReference>
<evidence type="ECO:0000313" key="3">
    <source>
        <dbReference type="EMBL" id="RMY19163.1"/>
    </source>
</evidence>
<evidence type="ECO:0000256" key="1">
    <source>
        <dbReference type="SAM" id="Phobius"/>
    </source>
</evidence>
<evidence type="ECO:0000313" key="4">
    <source>
        <dbReference type="Proteomes" id="UP000271337"/>
    </source>
</evidence>
<gene>
    <name evidence="3" type="ORF">D0866_12943</name>
    <name evidence="2" type="ORF">D0867_16214</name>
</gene>
<dbReference type="EMBL" id="QWIM01001995">
    <property type="protein sequence ID" value="RMY19163.1"/>
    <property type="molecule type" value="Genomic_DNA"/>
</dbReference>
<evidence type="ECO:0000313" key="2">
    <source>
        <dbReference type="EMBL" id="RMX82151.1"/>
    </source>
</evidence>
<accession>A0A3M6ZVB9</accession>
<dbReference type="Proteomes" id="UP000276864">
    <property type="component" value="Unassembled WGS sequence"/>
</dbReference>
<organism evidence="3 5">
    <name type="scientific">Hortaea werneckii</name>
    <name type="common">Black yeast</name>
    <name type="synonym">Cladosporium werneckii</name>
    <dbReference type="NCBI Taxonomy" id="91943"/>
    <lineage>
        <taxon>Eukaryota</taxon>
        <taxon>Fungi</taxon>
        <taxon>Dikarya</taxon>
        <taxon>Ascomycota</taxon>
        <taxon>Pezizomycotina</taxon>
        <taxon>Dothideomycetes</taxon>
        <taxon>Dothideomycetidae</taxon>
        <taxon>Mycosphaerellales</taxon>
        <taxon>Teratosphaeriaceae</taxon>
        <taxon>Hortaea</taxon>
    </lineage>
</organism>
<comment type="caution">
    <text evidence="3">The sequence shown here is derived from an EMBL/GenBank/DDBJ whole genome shotgun (WGS) entry which is preliminary data.</text>
</comment>
<feature type="transmembrane region" description="Helical" evidence="1">
    <location>
        <begin position="78"/>
        <end position="99"/>
    </location>
</feature>
<evidence type="ECO:0000313" key="5">
    <source>
        <dbReference type="Proteomes" id="UP000276864"/>
    </source>
</evidence>
<dbReference type="Gene3D" id="6.10.110.10">
    <property type="match status" value="1"/>
</dbReference>
<proteinExistence type="predicted"/>
<keyword evidence="1" id="KW-1133">Transmembrane helix</keyword>
<reference evidence="4 5" key="1">
    <citation type="journal article" date="2018" name="BMC Genomics">
        <title>Genomic evidence for intraspecific hybridization in a clonal and extremely halotolerant yeast.</title>
        <authorList>
            <person name="Gostincar C."/>
            <person name="Stajich J.E."/>
            <person name="Zupancic J."/>
            <person name="Zalar P."/>
            <person name="Gunde-Cimerman N."/>
        </authorList>
    </citation>
    <scope>NUCLEOTIDE SEQUENCE [LARGE SCALE GENOMIC DNA]</scope>
    <source>
        <strain evidence="3 5">EXF-6651</strain>
        <strain evidence="2 4">EXF-6669</strain>
    </source>
</reference>
<keyword evidence="1" id="KW-0812">Transmembrane</keyword>
<feature type="transmembrane region" description="Helical" evidence="1">
    <location>
        <begin position="50"/>
        <end position="72"/>
    </location>
</feature>
<keyword evidence="1" id="KW-0472">Membrane</keyword>
<dbReference type="AlphaFoldDB" id="A0A3M6ZVB9"/>
<dbReference type="InterPro" id="IPR038213">
    <property type="entry name" value="IFI6/IFI27-like_sf"/>
</dbReference>
<name>A0A3M6ZVB9_HORWE</name>
<dbReference type="OrthoDB" id="440424at2759"/>
<dbReference type="VEuPathDB" id="FungiDB:BTJ68_13740"/>
<sequence length="143" mass="14785">MDLAANATFEAAKATFASLTEGLRHTQWEDLPRWVRNYIVEHPGLTAAQIICLVILAVPAIVTMPLLGALGFTSLGPAAGTAAAWFQATFGTTALFSTLQSYMMAGYGLPIVGGIVQAGAAVAGVGASVWSWASGFAEHGTKT</sequence>